<dbReference type="HOGENOM" id="CLU_011736_1_2_9"/>
<sequence>MFELTNLVSLFSNRLFRIPDYQRGYAWEKSEIEDFWRDITNLRDGKNHYTGVLTLEKISNEVVKNWSEDKWLIDGRGYTAFYIVDGQQRITTSIILIKAIIDITFNKYESSDLNYSTLKEITETYVYKKNEKSKLQSCIFSYEKGNPSYYYFMSKILGVPDVLDIHIENTKYTQNLEFAYDYFYKNLNQMSFDEIQDIFRIVSQRMLFNMYFIGDDLDIFVTFETMNNRGKPLSVLELLKNRLIYLSSMFLDDDGQADELRKQINNGWKDVYHYLGKNKNKPLNDDIFLAYHTNLFFPDNNELTYEYDYRKKGIYYSKYLLNNYYTTDNITNGNIEISDILKFIRSIKKSVYNWYVLNNESEYRGHERTRRILISINDGKRTSSQHSSNNFKNEKINELSLLLLALLNNECEDIQLRKILKLINTYEFLKMFIVLDKEKENYYGRKKEDSDEFFICYSDYFKEVINQKVCNLEKRLTECINSFQTNENVKRTIKYFFESGFYQTKFPIKYFFVQYERYLSHKSQAGISKLDYEGLLSDGWFYRNNIEHIFPQRGRNDYWTSQLLNKSHEQIYLLKNSLGNLVIINEVKNSKLANLPFPEKKAKGFIHGNYSENELLKYDQWTILEITDRGMNLLKFMIENWDLNILNNDRDKVELLGLSNWY</sequence>
<dbReference type="Pfam" id="PF07510">
    <property type="entry name" value="GmrSD_C"/>
    <property type="match status" value="1"/>
</dbReference>
<dbReference type="InterPro" id="IPR004919">
    <property type="entry name" value="GmrSD_N"/>
</dbReference>
<reference evidence="4" key="2">
    <citation type="submission" date="2012-08" db="EMBL/GenBank/DDBJ databases">
        <title>Finished genome of Desulfosporosinus meridiei DSM 13257.</title>
        <authorList>
            <person name="Huntemann M."/>
            <person name="Wei C.-L."/>
            <person name="Han J."/>
            <person name="Detter J.C."/>
            <person name="Han C."/>
            <person name="Davenport K."/>
            <person name="Daligault H."/>
            <person name="Erkkila T."/>
            <person name="Gu W."/>
            <person name="Munk A.C.C."/>
            <person name="Teshima H."/>
            <person name="Xu Y."/>
            <person name="Chain P."/>
            <person name="Tapia R."/>
            <person name="Chen A."/>
            <person name="Krypides N."/>
            <person name="Mavromatis K."/>
            <person name="Markowitz V."/>
            <person name="Szeto E."/>
            <person name="Ivanova N."/>
            <person name="Mikhailova N."/>
            <person name="Ovchinnikova G."/>
            <person name="Pagani I."/>
            <person name="Pati A."/>
            <person name="Goodwin L."/>
            <person name="Peters L."/>
            <person name="Pitluck S."/>
            <person name="Woyke T."/>
            <person name="Pester M."/>
            <person name="Spring S."/>
            <person name="Ollivier B."/>
            <person name="Rattei T."/>
            <person name="Klenk H.-P."/>
            <person name="Wagner M."/>
            <person name="Loy A."/>
        </authorList>
    </citation>
    <scope>NUCLEOTIDE SEQUENCE [LARGE SCALE GENOMIC DNA]</scope>
    <source>
        <strain evidence="4">ATCC BAA-275 / DSM 13257 / NCIMB 13706 / S10</strain>
    </source>
</reference>
<dbReference type="InterPro" id="IPR011089">
    <property type="entry name" value="GmrSD_C"/>
</dbReference>
<dbReference type="AlphaFoldDB" id="J7J0T0"/>
<dbReference type="RefSeq" id="WP_014903814.1">
    <property type="nucleotide sequence ID" value="NC_018515.1"/>
</dbReference>
<dbReference type="KEGG" id="dmi:Desmer_3019"/>
<dbReference type="PANTHER" id="PTHR35149">
    <property type="entry name" value="SLL5132 PROTEIN"/>
    <property type="match status" value="1"/>
</dbReference>
<dbReference type="Proteomes" id="UP000005262">
    <property type="component" value="Chromosome"/>
</dbReference>
<evidence type="ECO:0008006" key="5">
    <source>
        <dbReference type="Google" id="ProtNLM"/>
    </source>
</evidence>
<accession>J7J0T0</accession>
<proteinExistence type="predicted"/>
<feature type="domain" description="GmrSD restriction endonucleases C-terminal" evidence="2">
    <location>
        <begin position="498"/>
        <end position="635"/>
    </location>
</feature>
<name>J7J0T0_DESMD</name>
<evidence type="ECO:0000259" key="1">
    <source>
        <dbReference type="Pfam" id="PF03235"/>
    </source>
</evidence>
<dbReference type="STRING" id="768704.Desmer_3019"/>
<gene>
    <name evidence="3" type="ordered locus">Desmer_3019</name>
</gene>
<evidence type="ECO:0000259" key="2">
    <source>
        <dbReference type="Pfam" id="PF07510"/>
    </source>
</evidence>
<keyword evidence="4" id="KW-1185">Reference proteome</keyword>
<dbReference type="eggNOG" id="COG1479">
    <property type="taxonomic scope" value="Bacteria"/>
</dbReference>
<dbReference type="EMBL" id="CP003629">
    <property type="protein sequence ID" value="AFQ44903.1"/>
    <property type="molecule type" value="Genomic_DNA"/>
</dbReference>
<dbReference type="OrthoDB" id="9798761at2"/>
<protein>
    <recommendedName>
        <fullName evidence="5">DUF262 domain-containing protein</fullName>
    </recommendedName>
</protein>
<dbReference type="PANTHER" id="PTHR35149:SF1">
    <property type="entry name" value="DUF5655 DOMAIN-CONTAINING PROTEIN"/>
    <property type="match status" value="1"/>
</dbReference>
<evidence type="ECO:0000313" key="4">
    <source>
        <dbReference type="Proteomes" id="UP000005262"/>
    </source>
</evidence>
<organism evidence="3 4">
    <name type="scientific">Desulfosporosinus meridiei (strain ATCC BAA-275 / DSM 13257 / KCTC 12902 / NCIMB 13706 / S10)</name>
    <dbReference type="NCBI Taxonomy" id="768704"/>
    <lineage>
        <taxon>Bacteria</taxon>
        <taxon>Bacillati</taxon>
        <taxon>Bacillota</taxon>
        <taxon>Clostridia</taxon>
        <taxon>Eubacteriales</taxon>
        <taxon>Desulfitobacteriaceae</taxon>
        <taxon>Desulfosporosinus</taxon>
    </lineage>
</organism>
<reference evidence="3 4" key="1">
    <citation type="journal article" date="2012" name="J. Bacteriol.">
        <title>Complete genome sequences of Desulfosporosinus orientis DSM765T, Desulfosporosinus youngiae DSM17734T, Desulfosporosinus meridiei DSM13257T, and Desulfosporosinus acidiphilus DSM22704T.</title>
        <authorList>
            <person name="Pester M."/>
            <person name="Brambilla E."/>
            <person name="Alazard D."/>
            <person name="Rattei T."/>
            <person name="Weinmaier T."/>
            <person name="Han J."/>
            <person name="Lucas S."/>
            <person name="Lapidus A."/>
            <person name="Cheng J.F."/>
            <person name="Goodwin L."/>
            <person name="Pitluck S."/>
            <person name="Peters L."/>
            <person name="Ovchinnikova G."/>
            <person name="Teshima H."/>
            <person name="Detter J.C."/>
            <person name="Han C.S."/>
            <person name="Tapia R."/>
            <person name="Land M.L."/>
            <person name="Hauser L."/>
            <person name="Kyrpides N.C."/>
            <person name="Ivanova N.N."/>
            <person name="Pagani I."/>
            <person name="Huntmann M."/>
            <person name="Wei C.L."/>
            <person name="Davenport K.W."/>
            <person name="Daligault H."/>
            <person name="Chain P.S."/>
            <person name="Chen A."/>
            <person name="Mavromatis K."/>
            <person name="Markowitz V."/>
            <person name="Szeto E."/>
            <person name="Mikhailova N."/>
            <person name="Pati A."/>
            <person name="Wagner M."/>
            <person name="Woyke T."/>
            <person name="Ollivier B."/>
            <person name="Klenk H.P."/>
            <person name="Spring S."/>
            <person name="Loy A."/>
        </authorList>
    </citation>
    <scope>NUCLEOTIDE SEQUENCE [LARGE SCALE GENOMIC DNA]</scope>
    <source>
        <strain evidence="4">ATCC BAA-275 / DSM 13257 / NCIMB 13706 / S10</strain>
    </source>
</reference>
<dbReference type="Pfam" id="PF03235">
    <property type="entry name" value="GmrSD_N"/>
    <property type="match status" value="1"/>
</dbReference>
<feature type="domain" description="GmrSD restriction endonucleases N-terminal" evidence="1">
    <location>
        <begin position="10"/>
        <end position="243"/>
    </location>
</feature>
<evidence type="ECO:0000313" key="3">
    <source>
        <dbReference type="EMBL" id="AFQ44903.1"/>
    </source>
</evidence>